<evidence type="ECO:0000256" key="3">
    <source>
        <dbReference type="ARBA" id="ARBA00022801"/>
    </source>
</evidence>
<gene>
    <name evidence="5" type="ORF">MNBD_BACTEROID01-1112</name>
</gene>
<keyword evidence="2" id="KW-0732">Signal</keyword>
<sequence length="431" mass="48270">MKNLIVAVLLVASVSGYAQKEANYDESKVPEYRLPEVLVSQKGKKIKNTKSWIKKRRPELVALFEENMYGKVPGELKIDSYRIVEQGQNAINNKAVRKQVVLTFRNNGKELDVAMLLYLPKSVEKAPVFLGYNFYGNHTVTNDPEVILTESWVRDNPSFGIINNQITEQSRGVSSNRWAVEKLIDAGYGLATMYYGDVDPDKYGKAGPDFSDGVHPLLYKKGQTCPLPDEWGAISAWAWGLSRAMDYFEEDEDIDQSKVIVMGHSRLGKTSLWAGALDQRFAIVISNDSGCGGAAISRRRFGERLGGMNKYFPHWLCGNCSKYDGNEDALPVDQHELIALIAPRPVYIASAEDDRWADPKGEFLSGYYATPVYELFGRQGIASGQMPEVNQPVMTTIGYHIRTGKHDVTGFDWEQYIKFADMHLKGALPGE</sequence>
<accession>A0A3B0TCU8</accession>
<proteinExistence type="predicted"/>
<evidence type="ECO:0000256" key="2">
    <source>
        <dbReference type="ARBA" id="ARBA00022729"/>
    </source>
</evidence>
<dbReference type="AlphaFoldDB" id="A0A3B0TCU8"/>
<dbReference type="EMBL" id="UOEP01000062">
    <property type="protein sequence ID" value="VAW16501.1"/>
    <property type="molecule type" value="Genomic_DNA"/>
</dbReference>
<name>A0A3B0TCU8_9ZZZZ</name>
<dbReference type="SUPFAM" id="SSF53474">
    <property type="entry name" value="alpha/beta-Hydrolases"/>
    <property type="match status" value="1"/>
</dbReference>
<organism evidence="5">
    <name type="scientific">hydrothermal vent metagenome</name>
    <dbReference type="NCBI Taxonomy" id="652676"/>
    <lineage>
        <taxon>unclassified sequences</taxon>
        <taxon>metagenomes</taxon>
        <taxon>ecological metagenomes</taxon>
    </lineage>
</organism>
<evidence type="ECO:0000259" key="4">
    <source>
        <dbReference type="Pfam" id="PF22244"/>
    </source>
</evidence>
<keyword evidence="1" id="KW-0719">Serine esterase</keyword>
<dbReference type="Pfam" id="PF22244">
    <property type="entry name" value="GCE_fung"/>
    <property type="match status" value="1"/>
</dbReference>
<dbReference type="InterPro" id="IPR029058">
    <property type="entry name" value="AB_hydrolase_fold"/>
</dbReference>
<dbReference type="Gene3D" id="3.40.50.1820">
    <property type="entry name" value="alpha/beta hydrolase"/>
    <property type="match status" value="1"/>
</dbReference>
<dbReference type="InterPro" id="IPR054579">
    <property type="entry name" value="GCE-like_dom"/>
</dbReference>
<keyword evidence="3" id="KW-0378">Hydrolase</keyword>
<dbReference type="GO" id="GO:0052689">
    <property type="term" value="F:carboxylic ester hydrolase activity"/>
    <property type="evidence" value="ECO:0007669"/>
    <property type="project" value="UniProtKB-KW"/>
</dbReference>
<evidence type="ECO:0000313" key="5">
    <source>
        <dbReference type="EMBL" id="VAW16501.1"/>
    </source>
</evidence>
<feature type="domain" description="4-O-methyl-glucuronoyl methylesterase-like" evidence="4">
    <location>
        <begin position="230"/>
        <end position="377"/>
    </location>
</feature>
<protein>
    <submittedName>
        <fullName evidence="5">Glycoprotein gp2</fullName>
    </submittedName>
</protein>
<reference evidence="5" key="1">
    <citation type="submission" date="2018-06" db="EMBL/GenBank/DDBJ databases">
        <authorList>
            <person name="Zhirakovskaya E."/>
        </authorList>
    </citation>
    <scope>NUCLEOTIDE SEQUENCE</scope>
</reference>
<evidence type="ECO:0000256" key="1">
    <source>
        <dbReference type="ARBA" id="ARBA00022487"/>
    </source>
</evidence>